<proteinExistence type="predicted"/>
<keyword evidence="6" id="KW-0472">Membrane</keyword>
<keyword evidence="7" id="KW-0998">Cell outer membrane</keyword>
<accession>A0ABP0EVK9</accession>
<evidence type="ECO:0000313" key="12">
    <source>
        <dbReference type="Proteomes" id="UP001314181"/>
    </source>
</evidence>
<evidence type="ECO:0000256" key="4">
    <source>
        <dbReference type="ARBA" id="ARBA00022729"/>
    </source>
</evidence>
<evidence type="ECO:0000256" key="7">
    <source>
        <dbReference type="ARBA" id="ARBA00023237"/>
    </source>
</evidence>
<dbReference type="InterPro" id="IPR034746">
    <property type="entry name" value="POTRA"/>
</dbReference>
<evidence type="ECO:0000256" key="8">
    <source>
        <dbReference type="NCBIfam" id="TIGR03303"/>
    </source>
</evidence>
<keyword evidence="3" id="KW-0812">Transmembrane</keyword>
<feature type="domain" description="POTRA" evidence="10">
    <location>
        <begin position="24"/>
        <end position="91"/>
    </location>
</feature>
<dbReference type="InterPro" id="IPR000184">
    <property type="entry name" value="Bac_surfAg_D15"/>
</dbReference>
<dbReference type="Proteomes" id="UP001314181">
    <property type="component" value="Unassembled WGS sequence"/>
</dbReference>
<name>A0ABP0EVK9_9RICK</name>
<evidence type="ECO:0000256" key="3">
    <source>
        <dbReference type="ARBA" id="ARBA00022692"/>
    </source>
</evidence>
<evidence type="ECO:0000313" key="11">
    <source>
        <dbReference type="EMBL" id="CAK8163012.1"/>
    </source>
</evidence>
<evidence type="ECO:0000256" key="1">
    <source>
        <dbReference type="ARBA" id="ARBA00004370"/>
    </source>
</evidence>
<feature type="signal peptide" evidence="9">
    <location>
        <begin position="1"/>
        <end position="23"/>
    </location>
</feature>
<comment type="subcellular location">
    <subcellularLocation>
        <location evidence="1">Membrane</location>
    </subcellularLocation>
</comment>
<dbReference type="PANTHER" id="PTHR12815:SF23">
    <property type="entry name" value="OUTER MEMBRANE PROTEIN ASSEMBLY FACTOR BAMA"/>
    <property type="match status" value="1"/>
</dbReference>
<dbReference type="InterPro" id="IPR023707">
    <property type="entry name" value="OM_assembly_BamA"/>
</dbReference>
<comment type="caution">
    <text evidence="11">The sequence shown here is derived from an EMBL/GenBank/DDBJ whole genome shotgun (WGS) entry which is preliminary data.</text>
</comment>
<dbReference type="InterPro" id="IPR010827">
    <property type="entry name" value="BamA/TamA_POTRA"/>
</dbReference>
<evidence type="ECO:0000256" key="6">
    <source>
        <dbReference type="ARBA" id="ARBA00023136"/>
    </source>
</evidence>
<gene>
    <name evidence="11" type="ORF">CAXC1_270004</name>
</gene>
<dbReference type="PANTHER" id="PTHR12815">
    <property type="entry name" value="SORTING AND ASSEMBLY MACHINERY SAMM50 PROTEIN FAMILY MEMBER"/>
    <property type="match status" value="1"/>
</dbReference>
<evidence type="ECO:0000259" key="10">
    <source>
        <dbReference type="PROSITE" id="PS51779"/>
    </source>
</evidence>
<keyword evidence="5" id="KW-0677">Repeat</keyword>
<organism evidence="11 12">
    <name type="scientific">Candidatus Xenohaliotis californiensis</name>
    <dbReference type="NCBI Taxonomy" id="84677"/>
    <lineage>
        <taxon>Bacteria</taxon>
        <taxon>Pseudomonadati</taxon>
        <taxon>Pseudomonadota</taxon>
        <taxon>Alphaproteobacteria</taxon>
        <taxon>Rickettsiales</taxon>
        <taxon>Anaplasmataceae</taxon>
        <taxon>Candidatus Xenohaliotis</taxon>
    </lineage>
</organism>
<dbReference type="Pfam" id="PF01103">
    <property type="entry name" value="Omp85"/>
    <property type="match status" value="1"/>
</dbReference>
<dbReference type="PIRSF" id="PIRSF006076">
    <property type="entry name" value="OM_assembly_OMP85"/>
    <property type="match status" value="1"/>
</dbReference>
<evidence type="ECO:0000256" key="9">
    <source>
        <dbReference type="SAM" id="SignalP"/>
    </source>
</evidence>
<dbReference type="InterPro" id="IPR039910">
    <property type="entry name" value="D15-like"/>
</dbReference>
<dbReference type="RefSeq" id="WP_338364007.1">
    <property type="nucleotide sequence ID" value="NZ_CAWVOK010000019.1"/>
</dbReference>
<feature type="domain" description="POTRA" evidence="10">
    <location>
        <begin position="345"/>
        <end position="418"/>
    </location>
</feature>
<reference evidence="11 12" key="1">
    <citation type="submission" date="2024-01" db="EMBL/GenBank/DDBJ databases">
        <authorList>
            <person name="Kunselman E."/>
        </authorList>
    </citation>
    <scope>NUCLEOTIDE SEQUENCE [LARGE SCALE GENOMIC DNA]</scope>
    <source>
        <strain evidence="11">2 abalone samples</strain>
    </source>
</reference>
<sequence>MMKIAQLFAYIVCICSLSMQSQAILIKKIDVDGVKRVDKNIVISKSGLKKNTEISEKDIDQATKILYATDLFSKISIVGQGDQIIIKVIENPKIKEIIIKGNKRIDTKTIRKEIRFKPLSILSENKLKQDIRKINDIYIKSGSLGSRVDYNIKNAGDGIVILLINIDEGRKATIRNISFMGNNSFTNNILKSAIKTHENRWYHFAAGGINIYNEDLLLYDQELLRIFYNSQGYFDFTTISVIAEVVDNNFVVDLIFDVYEGERYSFGKITLNDDIHHDIYGLNKLINIKQGDPFNKRFVDAILSKMNSKILKEGNSSLAVELKQKKHIETTTVDVFFNVVEVPKIKLNKIHIMGNTDTKDRVIRRQLKVDETEECNALAIARSKNRVMKSGLFKMVDIYQSDSGIDDVIDLNLAVEEAQTTSINFGAGYDSSQGIVGVISLDEKNFRGMGQKINISLNRNNYQNDFTFGFLEPYLNEHGWSAGFDIFSINHKSEDDGAFKQNKCGIAFYLGKEITDNMSSMVKISHSMSKVYNVSPNASQFIKEQEGKTDATILEHSASYNNFNNPLYPTDGFMASVLKSIALPLSKTKFFKTEFKLAHNKTILSGIILRSLARMGVISGYSDQDVKINNRFFIGMNDIRGFDVNGIGPRDKKTDEALGGKIYAVAKTQLERSINFLPQLDLKWAIFIDTATLFGIDNSSNINIMDSRIIRLSSGIGLSWVSPLGPMRIDYGVPIIKKDFDKTKRMRFTIGWNF</sequence>
<feature type="chain" id="PRO_5046931046" description="Outer membrane protein assembly factor BamA" evidence="9">
    <location>
        <begin position="24"/>
        <end position="754"/>
    </location>
</feature>
<dbReference type="NCBIfam" id="TIGR03303">
    <property type="entry name" value="OM_YaeT"/>
    <property type="match status" value="1"/>
</dbReference>
<keyword evidence="4 9" id="KW-0732">Signal</keyword>
<keyword evidence="12" id="KW-1185">Reference proteome</keyword>
<keyword evidence="2" id="KW-1134">Transmembrane beta strand</keyword>
<evidence type="ECO:0000256" key="2">
    <source>
        <dbReference type="ARBA" id="ARBA00022452"/>
    </source>
</evidence>
<dbReference type="Gene3D" id="2.40.160.50">
    <property type="entry name" value="membrane protein fhac: a member of the omp85/tpsb transporter family"/>
    <property type="match status" value="1"/>
</dbReference>
<dbReference type="PROSITE" id="PS51779">
    <property type="entry name" value="POTRA"/>
    <property type="match status" value="3"/>
</dbReference>
<dbReference type="Pfam" id="PF07244">
    <property type="entry name" value="POTRA"/>
    <property type="match status" value="3"/>
</dbReference>
<evidence type="ECO:0000256" key="5">
    <source>
        <dbReference type="ARBA" id="ARBA00022737"/>
    </source>
</evidence>
<dbReference type="EMBL" id="CAWVOK010000019">
    <property type="protein sequence ID" value="CAK8163012.1"/>
    <property type="molecule type" value="Genomic_DNA"/>
</dbReference>
<dbReference type="Gene3D" id="3.10.20.310">
    <property type="entry name" value="membrane protein fhac"/>
    <property type="match status" value="4"/>
</dbReference>
<feature type="domain" description="POTRA" evidence="10">
    <location>
        <begin position="92"/>
        <end position="169"/>
    </location>
</feature>
<protein>
    <recommendedName>
        <fullName evidence="8">Outer membrane protein assembly factor BamA</fullName>
    </recommendedName>
</protein>